<proteinExistence type="inferred from homology"/>
<dbReference type="InterPro" id="IPR023210">
    <property type="entry name" value="NADP_OxRdtase_dom"/>
</dbReference>
<reference evidence="4" key="2">
    <citation type="submission" date="2020-11" db="EMBL/GenBank/DDBJ databases">
        <authorList>
            <person name="McCartney M.A."/>
            <person name="Auch B."/>
            <person name="Kono T."/>
            <person name="Mallez S."/>
            <person name="Becker A."/>
            <person name="Gohl D.M."/>
            <person name="Silverstein K.A.T."/>
            <person name="Koren S."/>
            <person name="Bechman K.B."/>
            <person name="Herman A."/>
            <person name="Abrahante J.E."/>
            <person name="Garbe J."/>
        </authorList>
    </citation>
    <scope>NUCLEOTIDE SEQUENCE</scope>
    <source>
        <strain evidence="4">Duluth1</strain>
        <tissue evidence="4">Whole animal</tissue>
    </source>
</reference>
<accession>A0A9D4DNE7</accession>
<evidence type="ECO:0000256" key="1">
    <source>
        <dbReference type="ARBA" id="ARBA00023002"/>
    </source>
</evidence>
<gene>
    <name evidence="4" type="ORF">DPMN_187478</name>
</gene>
<sequence length="374" mass="42187">MEAKVGYNFLGKTGVKVSNICLGTMTFGTTDKGPMALFYNNPKQTDEATSHKILDRYVELGGNFIDTANVYAAGESEKIIGTWLKKKERDDIVLATKVRFPFDMAKLKNGNGLSRRHIIESCEASLERLQTDYIDLYQGHMWDNATPVEETLRAFDDLVRCGKIRYYGYSNVCGWQLQKIVETAKHMNLNPCVTLQQQYSLLRRDSELEAFMVCQNEGIGVLPWSPLKGGMLTGKFKREVTPDPTGSRAGYMAAKKSEGKTTMSNWDEFNNDDNYWKLIDIIKKIADNKSKSVPQVALRWLIQQEVVSSVIIGSTSLQQLEDNMGASSGWELSKEEMKELSDAAPLNKPYPYDMIWSGAQTSRHNPFARSNKIP</sequence>
<evidence type="ECO:0000259" key="3">
    <source>
        <dbReference type="Pfam" id="PF00248"/>
    </source>
</evidence>
<dbReference type="Pfam" id="PF00248">
    <property type="entry name" value="Aldo_ket_red"/>
    <property type="match status" value="1"/>
</dbReference>
<comment type="similarity">
    <text evidence="2">Belongs to the aldo/keto reductase family. Aldo/keto reductase 2 subfamily.</text>
</comment>
<dbReference type="Gene3D" id="3.20.20.100">
    <property type="entry name" value="NADP-dependent oxidoreductase domain"/>
    <property type="match status" value="1"/>
</dbReference>
<evidence type="ECO:0000256" key="2">
    <source>
        <dbReference type="ARBA" id="ARBA00038157"/>
    </source>
</evidence>
<dbReference type="Proteomes" id="UP000828390">
    <property type="component" value="Unassembled WGS sequence"/>
</dbReference>
<comment type="caution">
    <text evidence="4">The sequence shown here is derived from an EMBL/GenBank/DDBJ whole genome shotgun (WGS) entry which is preliminary data.</text>
</comment>
<reference evidence="4" key="1">
    <citation type="journal article" date="2019" name="bioRxiv">
        <title>The Genome of the Zebra Mussel, Dreissena polymorpha: A Resource for Invasive Species Research.</title>
        <authorList>
            <person name="McCartney M.A."/>
            <person name="Auch B."/>
            <person name="Kono T."/>
            <person name="Mallez S."/>
            <person name="Zhang Y."/>
            <person name="Obille A."/>
            <person name="Becker A."/>
            <person name="Abrahante J.E."/>
            <person name="Garbe J."/>
            <person name="Badalamenti J.P."/>
            <person name="Herman A."/>
            <person name="Mangelson H."/>
            <person name="Liachko I."/>
            <person name="Sullivan S."/>
            <person name="Sone E.D."/>
            <person name="Koren S."/>
            <person name="Silverstein K.A.T."/>
            <person name="Beckman K.B."/>
            <person name="Gohl D.M."/>
        </authorList>
    </citation>
    <scope>NUCLEOTIDE SEQUENCE</scope>
    <source>
        <strain evidence="4">Duluth1</strain>
        <tissue evidence="4">Whole animal</tissue>
    </source>
</reference>
<feature type="domain" description="NADP-dependent oxidoreductase" evidence="3">
    <location>
        <begin position="19"/>
        <end position="342"/>
    </location>
</feature>
<dbReference type="InterPro" id="IPR036812">
    <property type="entry name" value="NAD(P)_OxRdtase_dom_sf"/>
</dbReference>
<dbReference type="GO" id="GO:0005829">
    <property type="term" value="C:cytosol"/>
    <property type="evidence" value="ECO:0007669"/>
    <property type="project" value="UniProtKB-ARBA"/>
</dbReference>
<dbReference type="InterPro" id="IPR050523">
    <property type="entry name" value="AKR_Detox_Biosynth"/>
</dbReference>
<dbReference type="AlphaFoldDB" id="A0A9D4DNE7"/>
<dbReference type="PANTHER" id="PTHR43364:SF4">
    <property type="entry name" value="NAD(P)-LINKED OXIDOREDUCTASE SUPERFAMILY PROTEIN"/>
    <property type="match status" value="1"/>
</dbReference>
<name>A0A9D4DNE7_DREPO</name>
<keyword evidence="5" id="KW-1185">Reference proteome</keyword>
<dbReference type="SUPFAM" id="SSF51430">
    <property type="entry name" value="NAD(P)-linked oxidoreductase"/>
    <property type="match status" value="1"/>
</dbReference>
<dbReference type="EMBL" id="JAIWYP010000010">
    <property type="protein sequence ID" value="KAH3752852.1"/>
    <property type="molecule type" value="Genomic_DNA"/>
</dbReference>
<dbReference type="CDD" id="cd19081">
    <property type="entry name" value="AKR_AKR9C1"/>
    <property type="match status" value="1"/>
</dbReference>
<evidence type="ECO:0000313" key="5">
    <source>
        <dbReference type="Proteomes" id="UP000828390"/>
    </source>
</evidence>
<organism evidence="4 5">
    <name type="scientific">Dreissena polymorpha</name>
    <name type="common">Zebra mussel</name>
    <name type="synonym">Mytilus polymorpha</name>
    <dbReference type="NCBI Taxonomy" id="45954"/>
    <lineage>
        <taxon>Eukaryota</taxon>
        <taxon>Metazoa</taxon>
        <taxon>Spiralia</taxon>
        <taxon>Lophotrochozoa</taxon>
        <taxon>Mollusca</taxon>
        <taxon>Bivalvia</taxon>
        <taxon>Autobranchia</taxon>
        <taxon>Heteroconchia</taxon>
        <taxon>Euheterodonta</taxon>
        <taxon>Imparidentia</taxon>
        <taxon>Neoheterodontei</taxon>
        <taxon>Myida</taxon>
        <taxon>Dreissenoidea</taxon>
        <taxon>Dreissenidae</taxon>
        <taxon>Dreissena</taxon>
    </lineage>
</organism>
<dbReference type="GO" id="GO:0016491">
    <property type="term" value="F:oxidoreductase activity"/>
    <property type="evidence" value="ECO:0007669"/>
    <property type="project" value="UniProtKB-KW"/>
</dbReference>
<dbReference type="PANTHER" id="PTHR43364">
    <property type="entry name" value="NADH-SPECIFIC METHYLGLYOXAL REDUCTASE-RELATED"/>
    <property type="match status" value="1"/>
</dbReference>
<evidence type="ECO:0000313" key="4">
    <source>
        <dbReference type="EMBL" id="KAH3752852.1"/>
    </source>
</evidence>
<dbReference type="OrthoDB" id="48988at2759"/>
<keyword evidence="1" id="KW-0560">Oxidoreductase</keyword>
<dbReference type="FunFam" id="3.20.20.100:FF:000004">
    <property type="entry name" value="Oxidoreductase, aldo/keto reductase"/>
    <property type="match status" value="1"/>
</dbReference>
<protein>
    <recommendedName>
        <fullName evidence="3">NADP-dependent oxidoreductase domain-containing protein</fullName>
    </recommendedName>
</protein>